<dbReference type="GO" id="GO:0046422">
    <property type="term" value="F:violaxanthin de-epoxidase activity"/>
    <property type="evidence" value="ECO:0007669"/>
    <property type="project" value="InterPro"/>
</dbReference>
<feature type="domain" description="VDE lipocalin" evidence="1">
    <location>
        <begin position="19"/>
        <end position="157"/>
    </location>
</feature>
<reference evidence="2" key="1">
    <citation type="submission" date="2023-01" db="EMBL/GenBank/DDBJ databases">
        <title>Metagenome sequencing of chrysophaentin producing Chrysophaeum taylorii.</title>
        <authorList>
            <person name="Davison J."/>
            <person name="Bewley C."/>
        </authorList>
    </citation>
    <scope>NUCLEOTIDE SEQUENCE</scope>
    <source>
        <strain evidence="2">NIES-1699</strain>
    </source>
</reference>
<name>A0AAD7XKA7_9STRA</name>
<sequence>MVGLGSPQVKVLPASGGMACIAEKCKEELVACVASPTCGRGLACAGSQAASPTGQVRCMDLYENELMRRFADCAMTENECLAPLPADATELKSFERAVAAVRRSPPKVPPELLRGTWKVALGLNPAFDCFDCQVHEFREDGSAVFRYRVRREDGSCWASPIGSD</sequence>
<dbReference type="AlphaFoldDB" id="A0AAD7XKA7"/>
<organism evidence="2 3">
    <name type="scientific">Chrysophaeum taylorii</name>
    <dbReference type="NCBI Taxonomy" id="2483200"/>
    <lineage>
        <taxon>Eukaryota</taxon>
        <taxon>Sar</taxon>
        <taxon>Stramenopiles</taxon>
        <taxon>Ochrophyta</taxon>
        <taxon>Pelagophyceae</taxon>
        <taxon>Pelagomonadales</taxon>
        <taxon>Pelagomonadaceae</taxon>
        <taxon>Chrysophaeum</taxon>
    </lineage>
</organism>
<dbReference type="InterPro" id="IPR012674">
    <property type="entry name" value="Calycin"/>
</dbReference>
<gene>
    <name evidence="2" type="ORF">CTAYLR_007755</name>
</gene>
<dbReference type="Pfam" id="PF07137">
    <property type="entry name" value="VDE"/>
    <property type="match status" value="1"/>
</dbReference>
<proteinExistence type="predicted"/>
<dbReference type="InterPro" id="IPR010788">
    <property type="entry name" value="VDE_dom"/>
</dbReference>
<keyword evidence="3" id="KW-1185">Reference proteome</keyword>
<dbReference type="Proteomes" id="UP001230188">
    <property type="component" value="Unassembled WGS sequence"/>
</dbReference>
<evidence type="ECO:0000313" key="3">
    <source>
        <dbReference type="Proteomes" id="UP001230188"/>
    </source>
</evidence>
<dbReference type="GO" id="GO:0010028">
    <property type="term" value="P:xanthophyll cycle"/>
    <property type="evidence" value="ECO:0007669"/>
    <property type="project" value="InterPro"/>
</dbReference>
<accession>A0AAD7XKA7</accession>
<protein>
    <recommendedName>
        <fullName evidence="1">VDE lipocalin domain-containing protein</fullName>
    </recommendedName>
</protein>
<dbReference type="EMBL" id="JAQMWT010000441">
    <property type="protein sequence ID" value="KAJ8601289.1"/>
    <property type="molecule type" value="Genomic_DNA"/>
</dbReference>
<dbReference type="PANTHER" id="PTHR33970:SF1">
    <property type="entry name" value="VIOLAXANTHIN DE-EPOXIDASE, CHLOROPLASTIC"/>
    <property type="match status" value="1"/>
</dbReference>
<evidence type="ECO:0000259" key="1">
    <source>
        <dbReference type="Pfam" id="PF07137"/>
    </source>
</evidence>
<dbReference type="PANTHER" id="PTHR33970">
    <property type="entry name" value="VIOLAXANTHIN DE-EPOXIDASE, CHLOROPLASTIC-RELATED"/>
    <property type="match status" value="1"/>
</dbReference>
<evidence type="ECO:0000313" key="2">
    <source>
        <dbReference type="EMBL" id="KAJ8601289.1"/>
    </source>
</evidence>
<dbReference type="Gene3D" id="2.40.128.20">
    <property type="match status" value="1"/>
</dbReference>
<comment type="caution">
    <text evidence="2">The sequence shown here is derived from an EMBL/GenBank/DDBJ whole genome shotgun (WGS) entry which is preliminary data.</text>
</comment>
<dbReference type="InterPro" id="IPR044682">
    <property type="entry name" value="VDE"/>
</dbReference>